<dbReference type="GO" id="GO:0005975">
    <property type="term" value="P:carbohydrate metabolic process"/>
    <property type="evidence" value="ECO:0007669"/>
    <property type="project" value="InterPro"/>
</dbReference>
<keyword evidence="2 8" id="KW-0378">Hydrolase</keyword>
<feature type="domain" description="Glycosyl hydrolases family 2 sugar binding" evidence="7">
    <location>
        <begin position="86"/>
        <end position="175"/>
    </location>
</feature>
<dbReference type="EMBL" id="CP043450">
    <property type="protein sequence ID" value="QEM14171.1"/>
    <property type="molecule type" value="Genomic_DNA"/>
</dbReference>
<dbReference type="KEGG" id="mrub:DEO27_030520"/>
<sequence>MNIKKFIVIAAAALPCLTYAQEWQPKKAVLMTRFAKDVDPKNVLPEYPRPQLAREKWMNLNGLWQYQPGTAGEAVPKGKLSKTILVPFPVESALSGVMEQHDRIWYRRKFTVPASWKGEHILLHFGAVDYESEVFVNGKSFGKHTGGYDPFSYDITSAIKGAGEQEITVRVYDPTDDGGFPRGKQTLHPQGIMYTSTTGIWQTVWLEPVPAVNISDIRITPDIDQSVVKLNVNAATAAGYTVNVKVKDGSKVVSTTSGKPNTEFTVSVPNVKLWSPDSPFLYDLDITLEKGGKKVDAISSYVGMRKISVGEQDGYKKLFLNNKFLFQIGPLDQGFWPDGIYTAPTDAAIKNDLQMIKNFGYNMVRKHIKVEPYRWYYWADKLGLMIWQDMPSANSYTEHTPPVDTAAYASELTRMIKTHWNSPSIVTWVVFNESQGQHNTPGLVNLVRKLDNSRLINQASGGSHFGVGDFLDIHSYPPPAAPSSKTQVLACGEYGGIGYIIPGHVWKTGPTYIMMDNQKAYTNLYDEFANDLVIYKTNEGLSAAVYTETTDVEVELNGLLTYDREIVKGPVATIKASNDKIIHDEEYIREVLPSSKDKARTWKYTFDKPADGWFGEKFDDSAWKSGEAGFGTANTPGAVVKTVWDGKDIWIRQEFTLNVSNVNKDDLVLSLHHDDACEVYINGVKAAVKEGYTSGYAIIQMTKESKDAIKLNGKNVIAIHCNQTVGGQYIDAGISAMSKTKP</sequence>
<name>A0A5C1IBU5_9SPHI</name>
<dbReference type="Gene3D" id="2.60.40.10">
    <property type="entry name" value="Immunoglobulins"/>
    <property type="match status" value="1"/>
</dbReference>
<keyword evidence="4" id="KW-0732">Signal</keyword>
<evidence type="ECO:0000259" key="5">
    <source>
        <dbReference type="Pfam" id="PF00703"/>
    </source>
</evidence>
<evidence type="ECO:0000259" key="7">
    <source>
        <dbReference type="Pfam" id="PF02837"/>
    </source>
</evidence>
<evidence type="ECO:0000256" key="4">
    <source>
        <dbReference type="SAM" id="SignalP"/>
    </source>
</evidence>
<dbReference type="AlphaFoldDB" id="A0A5C1IBU5"/>
<keyword evidence="9" id="KW-1185">Reference proteome</keyword>
<dbReference type="Pfam" id="PF02836">
    <property type="entry name" value="Glyco_hydro_2_C"/>
    <property type="match status" value="1"/>
</dbReference>
<accession>A0A5C1IBU5</accession>
<evidence type="ECO:0000313" key="8">
    <source>
        <dbReference type="EMBL" id="QEM14171.1"/>
    </source>
</evidence>
<dbReference type="SUPFAM" id="SSF51445">
    <property type="entry name" value="(Trans)glycosidases"/>
    <property type="match status" value="1"/>
</dbReference>
<evidence type="ECO:0000256" key="3">
    <source>
        <dbReference type="ARBA" id="ARBA00023295"/>
    </source>
</evidence>
<dbReference type="Pfam" id="PF02837">
    <property type="entry name" value="Glyco_hydro_2_N"/>
    <property type="match status" value="1"/>
</dbReference>
<dbReference type="SUPFAM" id="SSF49785">
    <property type="entry name" value="Galactose-binding domain-like"/>
    <property type="match status" value="2"/>
</dbReference>
<dbReference type="OrthoDB" id="9801077at2"/>
<dbReference type="InterPro" id="IPR008979">
    <property type="entry name" value="Galactose-bd-like_sf"/>
</dbReference>
<dbReference type="Gene3D" id="2.60.120.260">
    <property type="entry name" value="Galactose-binding domain-like"/>
    <property type="match status" value="2"/>
</dbReference>
<gene>
    <name evidence="8" type="ORF">DEO27_030520</name>
</gene>
<comment type="similarity">
    <text evidence="1">Belongs to the glycosyl hydrolase 2 family.</text>
</comment>
<dbReference type="PANTHER" id="PTHR42732">
    <property type="entry name" value="BETA-GALACTOSIDASE"/>
    <property type="match status" value="1"/>
</dbReference>
<keyword evidence="3" id="KW-0326">Glycosidase</keyword>
<dbReference type="Pfam" id="PF00703">
    <property type="entry name" value="Glyco_hydro_2"/>
    <property type="match status" value="1"/>
</dbReference>
<dbReference type="InterPro" id="IPR006104">
    <property type="entry name" value="Glyco_hydro_2_N"/>
</dbReference>
<feature type="domain" description="Glycoside hydrolase family 2 immunoglobulin-like beta-sandwich" evidence="5">
    <location>
        <begin position="212"/>
        <end position="305"/>
    </location>
</feature>
<evidence type="ECO:0000256" key="1">
    <source>
        <dbReference type="ARBA" id="ARBA00007401"/>
    </source>
</evidence>
<dbReference type="PANTHER" id="PTHR42732:SF2">
    <property type="entry name" value="BETA-MANNOSIDASE"/>
    <property type="match status" value="1"/>
</dbReference>
<dbReference type="Gene3D" id="3.20.20.80">
    <property type="entry name" value="Glycosidases"/>
    <property type="match status" value="1"/>
</dbReference>
<dbReference type="InterPro" id="IPR036156">
    <property type="entry name" value="Beta-gal/glucu_dom_sf"/>
</dbReference>
<feature type="chain" id="PRO_5022888246" evidence="4">
    <location>
        <begin position="21"/>
        <end position="742"/>
    </location>
</feature>
<dbReference type="Proteomes" id="UP000251402">
    <property type="component" value="Chromosome"/>
</dbReference>
<dbReference type="InterPro" id="IPR006103">
    <property type="entry name" value="Glyco_hydro_2_cat"/>
</dbReference>
<dbReference type="GO" id="GO:0004553">
    <property type="term" value="F:hydrolase activity, hydrolyzing O-glycosyl compounds"/>
    <property type="evidence" value="ECO:0007669"/>
    <property type="project" value="InterPro"/>
</dbReference>
<dbReference type="InterPro" id="IPR013783">
    <property type="entry name" value="Ig-like_fold"/>
</dbReference>
<dbReference type="RefSeq" id="WP_112570105.1">
    <property type="nucleotide sequence ID" value="NZ_CP043450.1"/>
</dbReference>
<reference evidence="8" key="1">
    <citation type="submission" date="2019-08" db="EMBL/GenBank/DDBJ databases">
        <title>Comparative genome analysis confer to the adaptation heavy metal polluted environment.</title>
        <authorList>
            <person name="Li Y."/>
        </authorList>
    </citation>
    <scope>NUCLEOTIDE SEQUENCE [LARGE SCALE GENOMIC DNA]</scope>
    <source>
        <strain evidence="8">P1</strain>
    </source>
</reference>
<dbReference type="InterPro" id="IPR051913">
    <property type="entry name" value="GH2_Domain-Containing"/>
</dbReference>
<protein>
    <submittedName>
        <fullName evidence="8">Glycoside hydrolase family 2</fullName>
    </submittedName>
</protein>
<dbReference type="InterPro" id="IPR017853">
    <property type="entry name" value="GH"/>
</dbReference>
<dbReference type="InterPro" id="IPR006102">
    <property type="entry name" value="Ig-like_GH2"/>
</dbReference>
<evidence type="ECO:0000313" key="9">
    <source>
        <dbReference type="Proteomes" id="UP000251402"/>
    </source>
</evidence>
<dbReference type="SUPFAM" id="SSF49303">
    <property type="entry name" value="beta-Galactosidase/glucuronidase domain"/>
    <property type="match status" value="1"/>
</dbReference>
<evidence type="ECO:0000259" key="6">
    <source>
        <dbReference type="Pfam" id="PF02836"/>
    </source>
</evidence>
<feature type="signal peptide" evidence="4">
    <location>
        <begin position="1"/>
        <end position="20"/>
    </location>
</feature>
<proteinExistence type="inferred from homology"/>
<organism evidence="8 9">
    <name type="scientific">Mucilaginibacter rubeus</name>
    <dbReference type="NCBI Taxonomy" id="2027860"/>
    <lineage>
        <taxon>Bacteria</taxon>
        <taxon>Pseudomonadati</taxon>
        <taxon>Bacteroidota</taxon>
        <taxon>Sphingobacteriia</taxon>
        <taxon>Sphingobacteriales</taxon>
        <taxon>Sphingobacteriaceae</taxon>
        <taxon>Mucilaginibacter</taxon>
    </lineage>
</organism>
<evidence type="ECO:0000256" key="2">
    <source>
        <dbReference type="ARBA" id="ARBA00022801"/>
    </source>
</evidence>
<feature type="domain" description="Glycoside hydrolase family 2 catalytic" evidence="6">
    <location>
        <begin position="348"/>
        <end position="461"/>
    </location>
</feature>